<keyword evidence="11" id="KW-1185">Reference proteome</keyword>
<dbReference type="Gene3D" id="3.30.70.100">
    <property type="match status" value="1"/>
</dbReference>
<dbReference type="InterPro" id="IPR006686">
    <property type="entry name" value="MscS_channel_CS"/>
</dbReference>
<dbReference type="SUPFAM" id="SSF82689">
    <property type="entry name" value="Mechanosensitive channel protein MscS (YggB), C-terminal domain"/>
    <property type="match status" value="1"/>
</dbReference>
<evidence type="ECO:0000256" key="2">
    <source>
        <dbReference type="ARBA" id="ARBA00008017"/>
    </source>
</evidence>
<accession>A0ABT7EBI9</accession>
<keyword evidence="5 7" id="KW-1133">Transmembrane helix</keyword>
<protein>
    <submittedName>
        <fullName evidence="10">Mechanosensitive ion channel</fullName>
    </submittedName>
</protein>
<feature type="transmembrane region" description="Helical" evidence="7">
    <location>
        <begin position="88"/>
        <end position="120"/>
    </location>
</feature>
<evidence type="ECO:0000256" key="7">
    <source>
        <dbReference type="SAM" id="Phobius"/>
    </source>
</evidence>
<dbReference type="Gene3D" id="2.30.30.60">
    <property type="match status" value="1"/>
</dbReference>
<feature type="transmembrane region" description="Helical" evidence="7">
    <location>
        <begin position="16"/>
        <end position="38"/>
    </location>
</feature>
<evidence type="ECO:0000256" key="4">
    <source>
        <dbReference type="ARBA" id="ARBA00022692"/>
    </source>
</evidence>
<feature type="domain" description="Mechanosensitive ion channel MscS" evidence="8">
    <location>
        <begin position="107"/>
        <end position="172"/>
    </location>
</feature>
<evidence type="ECO:0000313" key="11">
    <source>
        <dbReference type="Proteomes" id="UP001301012"/>
    </source>
</evidence>
<evidence type="ECO:0000259" key="8">
    <source>
        <dbReference type="Pfam" id="PF00924"/>
    </source>
</evidence>
<evidence type="ECO:0000256" key="6">
    <source>
        <dbReference type="ARBA" id="ARBA00023136"/>
    </source>
</evidence>
<feature type="domain" description="Mechanosensitive ion channel MscS C-terminal" evidence="9">
    <location>
        <begin position="179"/>
        <end position="261"/>
    </location>
</feature>
<dbReference type="InterPro" id="IPR010920">
    <property type="entry name" value="LSM_dom_sf"/>
</dbReference>
<evidence type="ECO:0000259" key="9">
    <source>
        <dbReference type="Pfam" id="PF21082"/>
    </source>
</evidence>
<evidence type="ECO:0000256" key="3">
    <source>
        <dbReference type="ARBA" id="ARBA00022475"/>
    </source>
</evidence>
<dbReference type="PANTHER" id="PTHR30221:SF1">
    <property type="entry name" value="SMALL-CONDUCTANCE MECHANOSENSITIVE CHANNEL"/>
    <property type="match status" value="1"/>
</dbReference>
<evidence type="ECO:0000256" key="5">
    <source>
        <dbReference type="ARBA" id="ARBA00022989"/>
    </source>
</evidence>
<evidence type="ECO:0000256" key="1">
    <source>
        <dbReference type="ARBA" id="ARBA00004651"/>
    </source>
</evidence>
<dbReference type="Proteomes" id="UP001301012">
    <property type="component" value="Unassembled WGS sequence"/>
</dbReference>
<dbReference type="InterPro" id="IPR045275">
    <property type="entry name" value="MscS_archaea/bacteria_type"/>
</dbReference>
<comment type="subcellular location">
    <subcellularLocation>
        <location evidence="1">Cell membrane</location>
        <topology evidence="1">Multi-pass membrane protein</topology>
    </subcellularLocation>
</comment>
<dbReference type="PROSITE" id="PS01246">
    <property type="entry name" value="UPF0003"/>
    <property type="match status" value="1"/>
</dbReference>
<dbReference type="SUPFAM" id="SSF82861">
    <property type="entry name" value="Mechanosensitive channel protein MscS (YggB), transmembrane region"/>
    <property type="match status" value="1"/>
</dbReference>
<dbReference type="PANTHER" id="PTHR30221">
    <property type="entry name" value="SMALL-CONDUCTANCE MECHANOSENSITIVE CHANNEL"/>
    <property type="match status" value="1"/>
</dbReference>
<keyword evidence="4 7" id="KW-0812">Transmembrane</keyword>
<gene>
    <name evidence="10" type="ORF">QOZ84_07660</name>
</gene>
<keyword evidence="3" id="KW-1003">Cell membrane</keyword>
<dbReference type="Pfam" id="PF21082">
    <property type="entry name" value="MS_channel_3rd"/>
    <property type="match status" value="1"/>
</dbReference>
<comment type="similarity">
    <text evidence="2">Belongs to the MscS (TC 1.A.23) family.</text>
</comment>
<dbReference type="InterPro" id="IPR011066">
    <property type="entry name" value="MscS_channel_C_sf"/>
</dbReference>
<dbReference type="EMBL" id="JASKYM010000002">
    <property type="protein sequence ID" value="MDK2563423.1"/>
    <property type="molecule type" value="Genomic_DNA"/>
</dbReference>
<dbReference type="SUPFAM" id="SSF50182">
    <property type="entry name" value="Sm-like ribonucleoproteins"/>
    <property type="match status" value="1"/>
</dbReference>
<dbReference type="InterPro" id="IPR049278">
    <property type="entry name" value="MS_channel_C"/>
</dbReference>
<keyword evidence="6 7" id="KW-0472">Membrane</keyword>
<reference evidence="10 11" key="1">
    <citation type="submission" date="2023-05" db="EMBL/GenBank/DDBJ databases">
        <title>Rombocin, a short stable natural nisin variant, displays selective antimicrobial activity against Listeria monocytogenes and employs dual mode of action to kill target bacterial strains.</title>
        <authorList>
            <person name="Wambui J."/>
            <person name="Stephan R."/>
            <person name="Kuipers O.P."/>
        </authorList>
    </citation>
    <scope>NUCLEOTIDE SEQUENCE [LARGE SCALE GENOMIC DNA]</scope>
    <source>
        <strain evidence="10 11">RC002</strain>
    </source>
</reference>
<sequence>MSRMSPELLFEKFIDWITINGVKLLVGLIIISIGLKIIKNVVKHFIKFLEKRDVDVTLRRFLQSLISGALKAVLFIGILGYWDVKLTGLAAIVASGGVAIGLALQGSLSNFAGGFIILLLRPFKVGDYIETGIYGGTVEQIGLFYTNLVTIDNKLILIPNGALSNGSLINYSAKSQRRVDLSFSVGYENNLPHVKEVLKEIVDNHPSIFKDPTPFVGVNAHGPSSIDFVVRVWCKSEDYWPIHFDLLETVKLRFDEENITIPYPQMDLHVRRSDLIDKK</sequence>
<dbReference type="InterPro" id="IPR006685">
    <property type="entry name" value="MscS_channel_2nd"/>
</dbReference>
<feature type="transmembrane region" description="Helical" evidence="7">
    <location>
        <begin position="61"/>
        <end position="82"/>
    </location>
</feature>
<proteinExistence type="inferred from homology"/>
<organism evidence="10 11">
    <name type="scientific">Romboutsia sedimentorum</name>
    <dbReference type="NCBI Taxonomy" id="1368474"/>
    <lineage>
        <taxon>Bacteria</taxon>
        <taxon>Bacillati</taxon>
        <taxon>Bacillota</taxon>
        <taxon>Clostridia</taxon>
        <taxon>Peptostreptococcales</taxon>
        <taxon>Peptostreptococcaceae</taxon>
        <taxon>Romboutsia</taxon>
    </lineage>
</organism>
<dbReference type="InterPro" id="IPR023408">
    <property type="entry name" value="MscS_beta-dom_sf"/>
</dbReference>
<name>A0ABT7EBI9_9FIRM</name>
<evidence type="ECO:0000313" key="10">
    <source>
        <dbReference type="EMBL" id="MDK2563423.1"/>
    </source>
</evidence>
<dbReference type="Pfam" id="PF00924">
    <property type="entry name" value="MS_channel_2nd"/>
    <property type="match status" value="1"/>
</dbReference>
<dbReference type="InterPro" id="IPR011014">
    <property type="entry name" value="MscS_channel_TM-2"/>
</dbReference>
<comment type="caution">
    <text evidence="10">The sequence shown here is derived from an EMBL/GenBank/DDBJ whole genome shotgun (WGS) entry which is preliminary data.</text>
</comment>
<dbReference type="Gene3D" id="1.10.287.1260">
    <property type="match status" value="1"/>
</dbReference>